<name>A0A6L9UBB6_9HYPH</name>
<feature type="compositionally biased region" description="Basic and acidic residues" evidence="1">
    <location>
        <begin position="14"/>
        <end position="35"/>
    </location>
</feature>
<reference evidence="2 3" key="1">
    <citation type="submission" date="2019-12" db="EMBL/GenBank/DDBJ databases">
        <title>Rhizobium genotypes associated with high levels of biological nitrogen fixation by grain legumes in a temperate-maritime cropping system.</title>
        <authorList>
            <person name="Maluk M."/>
            <person name="Francesc Ferrando Molina F."/>
            <person name="Lopez Del Egido L."/>
            <person name="Lafos M."/>
            <person name="Langarica-Fuentes A."/>
            <person name="Gebre Yohannes G."/>
            <person name="Young M.W."/>
            <person name="Martin P."/>
            <person name="Gantlett R."/>
            <person name="Kenicer G."/>
            <person name="Hawes C."/>
            <person name="Begg G.S."/>
            <person name="Quilliam R.S."/>
            <person name="Squire G.R."/>
            <person name="Poole P.S."/>
            <person name="Young P.W."/>
            <person name="Iannetta P.M."/>
            <person name="James E.K."/>
        </authorList>
    </citation>
    <scope>NUCLEOTIDE SEQUENCE [LARGE SCALE GENOMIC DNA]</scope>
    <source>
        <strain evidence="2 3">JHI1118</strain>
    </source>
</reference>
<dbReference type="AlphaFoldDB" id="A0A6L9UBB6"/>
<accession>A0A6L9UBB6</accession>
<comment type="caution">
    <text evidence="2">The sequence shown here is derived from an EMBL/GenBank/DDBJ whole genome shotgun (WGS) entry which is preliminary data.</text>
</comment>
<gene>
    <name evidence="2" type="ORF">GR212_27025</name>
</gene>
<protein>
    <submittedName>
        <fullName evidence="2">Uncharacterized protein</fullName>
    </submittedName>
</protein>
<dbReference type="EMBL" id="WUEY01000016">
    <property type="protein sequence ID" value="NEI73213.1"/>
    <property type="molecule type" value="Genomic_DNA"/>
</dbReference>
<evidence type="ECO:0000256" key="1">
    <source>
        <dbReference type="SAM" id="MobiDB-lite"/>
    </source>
</evidence>
<evidence type="ECO:0000313" key="3">
    <source>
        <dbReference type="Proteomes" id="UP000483035"/>
    </source>
</evidence>
<dbReference type="Proteomes" id="UP000483035">
    <property type="component" value="Unassembled WGS sequence"/>
</dbReference>
<feature type="compositionally biased region" description="Basic and acidic residues" evidence="1">
    <location>
        <begin position="56"/>
        <end position="69"/>
    </location>
</feature>
<feature type="region of interest" description="Disordered" evidence="1">
    <location>
        <begin position="1"/>
        <end position="75"/>
    </location>
</feature>
<organism evidence="2 3">
    <name type="scientific">Rhizobium lusitanum</name>
    <dbReference type="NCBI Taxonomy" id="293958"/>
    <lineage>
        <taxon>Bacteria</taxon>
        <taxon>Pseudomonadati</taxon>
        <taxon>Pseudomonadota</taxon>
        <taxon>Alphaproteobacteria</taxon>
        <taxon>Hyphomicrobiales</taxon>
        <taxon>Rhizobiaceae</taxon>
        <taxon>Rhizobium/Agrobacterium group</taxon>
        <taxon>Rhizobium</taxon>
    </lineage>
</organism>
<evidence type="ECO:0000313" key="2">
    <source>
        <dbReference type="EMBL" id="NEI73213.1"/>
    </source>
</evidence>
<proteinExistence type="predicted"/>
<sequence length="75" mass="8015">MTNLSPKSPAVESMKQEQAEQRKEAARGPLDKGLEDTFPASDPVSTTSTGIPSGRTDADEADRVKKDPDFPAQPS</sequence>